<dbReference type="PRINTS" id="PR00421">
    <property type="entry name" value="THIOREDOXIN"/>
</dbReference>
<dbReference type="InterPro" id="IPR013766">
    <property type="entry name" value="Thioredoxin_domain"/>
</dbReference>
<name>A0ABW3JQW9_9FLAO</name>
<comment type="caution">
    <text evidence="8">The sequence shown here is derived from an EMBL/GenBank/DDBJ whole genome shotgun (WGS) entry which is preliminary data.</text>
</comment>
<dbReference type="Pfam" id="PF00085">
    <property type="entry name" value="Thioredoxin"/>
    <property type="match status" value="1"/>
</dbReference>
<feature type="domain" description="Thioredoxin" evidence="7">
    <location>
        <begin position="1"/>
        <end position="99"/>
    </location>
</feature>
<dbReference type="CDD" id="cd02947">
    <property type="entry name" value="TRX_family"/>
    <property type="match status" value="1"/>
</dbReference>
<evidence type="ECO:0000313" key="8">
    <source>
        <dbReference type="EMBL" id="MFD0992456.1"/>
    </source>
</evidence>
<keyword evidence="9" id="KW-1185">Reference proteome</keyword>
<evidence type="ECO:0000313" key="9">
    <source>
        <dbReference type="Proteomes" id="UP001597062"/>
    </source>
</evidence>
<evidence type="ECO:0000256" key="2">
    <source>
        <dbReference type="ARBA" id="ARBA00022448"/>
    </source>
</evidence>
<protein>
    <recommendedName>
        <fullName evidence="6">Thioredoxin</fullName>
    </recommendedName>
</protein>
<dbReference type="PANTHER" id="PTHR45663">
    <property type="entry name" value="GEO12009P1"/>
    <property type="match status" value="1"/>
</dbReference>
<keyword evidence="2" id="KW-0813">Transport</keyword>
<dbReference type="Proteomes" id="UP001597062">
    <property type="component" value="Unassembled WGS sequence"/>
</dbReference>
<evidence type="ECO:0000256" key="5">
    <source>
        <dbReference type="ARBA" id="ARBA00023284"/>
    </source>
</evidence>
<dbReference type="PANTHER" id="PTHR45663:SF11">
    <property type="entry name" value="GEO12009P1"/>
    <property type="match status" value="1"/>
</dbReference>
<dbReference type="Gene3D" id="3.40.30.10">
    <property type="entry name" value="Glutaredoxin"/>
    <property type="match status" value="1"/>
</dbReference>
<proteinExistence type="inferred from homology"/>
<accession>A0ABW3JQW9</accession>
<reference evidence="9" key="1">
    <citation type="journal article" date="2019" name="Int. J. Syst. Evol. Microbiol.">
        <title>The Global Catalogue of Microorganisms (GCM) 10K type strain sequencing project: providing services to taxonomists for standard genome sequencing and annotation.</title>
        <authorList>
            <consortium name="The Broad Institute Genomics Platform"/>
            <consortium name="The Broad Institute Genome Sequencing Center for Infectious Disease"/>
            <person name="Wu L."/>
            <person name="Ma J."/>
        </authorList>
    </citation>
    <scope>NUCLEOTIDE SEQUENCE [LARGE SCALE GENOMIC DNA]</scope>
    <source>
        <strain evidence="9">CCUG 60527</strain>
    </source>
</reference>
<evidence type="ECO:0000256" key="3">
    <source>
        <dbReference type="ARBA" id="ARBA00022982"/>
    </source>
</evidence>
<keyword evidence="4" id="KW-1015">Disulfide bond</keyword>
<evidence type="ECO:0000256" key="4">
    <source>
        <dbReference type="ARBA" id="ARBA00023157"/>
    </source>
</evidence>
<dbReference type="NCBIfam" id="TIGR01068">
    <property type="entry name" value="thioredoxin"/>
    <property type="match status" value="1"/>
</dbReference>
<sequence length="99" mass="11347">MASFKEIIASEKPVFIDFYADWCAPCQMMGPILKEAKETLGDSANVLKINIDKNQALASKYQIRGVPTFMLFQKGNLLWRHSGMLQKQDIINVIHQYKK</sequence>
<dbReference type="InterPro" id="IPR036249">
    <property type="entry name" value="Thioredoxin-like_sf"/>
</dbReference>
<dbReference type="PIRSF" id="PIRSF000077">
    <property type="entry name" value="Thioredoxin"/>
    <property type="match status" value="1"/>
</dbReference>
<dbReference type="RefSeq" id="WP_386105768.1">
    <property type="nucleotide sequence ID" value="NZ_JBHTJR010000023.1"/>
</dbReference>
<dbReference type="PROSITE" id="PS00194">
    <property type="entry name" value="THIOREDOXIN_1"/>
    <property type="match status" value="1"/>
</dbReference>
<evidence type="ECO:0000256" key="1">
    <source>
        <dbReference type="ARBA" id="ARBA00008987"/>
    </source>
</evidence>
<evidence type="ECO:0000259" key="7">
    <source>
        <dbReference type="PROSITE" id="PS51352"/>
    </source>
</evidence>
<organism evidence="8 9">
    <name type="scientific">Tenacibaculum geojense</name>
    <dbReference type="NCBI Taxonomy" id="915352"/>
    <lineage>
        <taxon>Bacteria</taxon>
        <taxon>Pseudomonadati</taxon>
        <taxon>Bacteroidota</taxon>
        <taxon>Flavobacteriia</taxon>
        <taxon>Flavobacteriales</taxon>
        <taxon>Flavobacteriaceae</taxon>
        <taxon>Tenacibaculum</taxon>
    </lineage>
</organism>
<gene>
    <name evidence="8" type="primary">trxA</name>
    <name evidence="8" type="ORF">ACFQ1U_04495</name>
</gene>
<keyword evidence="5" id="KW-0676">Redox-active center</keyword>
<dbReference type="EMBL" id="JBHTJR010000023">
    <property type="protein sequence ID" value="MFD0992456.1"/>
    <property type="molecule type" value="Genomic_DNA"/>
</dbReference>
<dbReference type="PROSITE" id="PS51352">
    <property type="entry name" value="THIOREDOXIN_2"/>
    <property type="match status" value="1"/>
</dbReference>
<dbReference type="SUPFAM" id="SSF52833">
    <property type="entry name" value="Thioredoxin-like"/>
    <property type="match status" value="1"/>
</dbReference>
<evidence type="ECO:0000256" key="6">
    <source>
        <dbReference type="NCBIfam" id="TIGR01068"/>
    </source>
</evidence>
<keyword evidence="3" id="KW-0249">Electron transport</keyword>
<dbReference type="InterPro" id="IPR017937">
    <property type="entry name" value="Thioredoxin_CS"/>
</dbReference>
<dbReference type="InterPro" id="IPR005746">
    <property type="entry name" value="Thioredoxin"/>
</dbReference>
<comment type="similarity">
    <text evidence="1">Belongs to the thioredoxin family.</text>
</comment>